<keyword evidence="5 7" id="KW-1133">Transmembrane helix</keyword>
<evidence type="ECO:0000256" key="3">
    <source>
        <dbReference type="ARBA" id="ARBA00022475"/>
    </source>
</evidence>
<dbReference type="PANTHER" id="PTHR23513:SF11">
    <property type="entry name" value="STAPHYLOFERRIN A TRANSPORTER"/>
    <property type="match status" value="1"/>
</dbReference>
<dbReference type="InterPro" id="IPR010290">
    <property type="entry name" value="TM_effector"/>
</dbReference>
<dbReference type="InterPro" id="IPR036259">
    <property type="entry name" value="MFS_trans_sf"/>
</dbReference>
<gene>
    <name evidence="9" type="ORF">JOC77_003345</name>
</gene>
<dbReference type="EMBL" id="JAFBFI010000016">
    <property type="protein sequence ID" value="MBM7693901.1"/>
    <property type="molecule type" value="Genomic_DNA"/>
</dbReference>
<keyword evidence="2" id="KW-0813">Transport</keyword>
<dbReference type="PROSITE" id="PS50850">
    <property type="entry name" value="MFS"/>
    <property type="match status" value="1"/>
</dbReference>
<feature type="transmembrane region" description="Helical" evidence="7">
    <location>
        <begin position="303"/>
        <end position="321"/>
    </location>
</feature>
<feature type="transmembrane region" description="Helical" evidence="7">
    <location>
        <begin position="327"/>
        <end position="346"/>
    </location>
</feature>
<feature type="transmembrane region" description="Helical" evidence="7">
    <location>
        <begin position="89"/>
        <end position="110"/>
    </location>
</feature>
<dbReference type="CDD" id="cd06173">
    <property type="entry name" value="MFS_MefA_like"/>
    <property type="match status" value="1"/>
</dbReference>
<comment type="subcellular location">
    <subcellularLocation>
        <location evidence="1">Cell membrane</location>
        <topology evidence="1">Multi-pass membrane protein</topology>
    </subcellularLocation>
</comment>
<feature type="transmembrane region" description="Helical" evidence="7">
    <location>
        <begin position="192"/>
        <end position="214"/>
    </location>
</feature>
<evidence type="ECO:0000256" key="2">
    <source>
        <dbReference type="ARBA" id="ARBA00022448"/>
    </source>
</evidence>
<evidence type="ECO:0000256" key="4">
    <source>
        <dbReference type="ARBA" id="ARBA00022692"/>
    </source>
</evidence>
<feature type="transmembrane region" description="Helical" evidence="7">
    <location>
        <begin position="27"/>
        <end position="50"/>
    </location>
</feature>
<comment type="caution">
    <text evidence="9">The sequence shown here is derived from an EMBL/GenBank/DDBJ whole genome shotgun (WGS) entry which is preliminary data.</text>
</comment>
<keyword evidence="4 7" id="KW-0812">Transmembrane</keyword>
<evidence type="ECO:0000313" key="10">
    <source>
        <dbReference type="Proteomes" id="UP000823486"/>
    </source>
</evidence>
<evidence type="ECO:0000256" key="6">
    <source>
        <dbReference type="ARBA" id="ARBA00023136"/>
    </source>
</evidence>
<dbReference type="PANTHER" id="PTHR23513">
    <property type="entry name" value="INTEGRAL MEMBRANE EFFLUX PROTEIN-RELATED"/>
    <property type="match status" value="1"/>
</dbReference>
<protein>
    <submittedName>
        <fullName evidence="9">MFS family permease</fullName>
    </submittedName>
</protein>
<keyword evidence="10" id="KW-1185">Reference proteome</keyword>
<dbReference type="Gene3D" id="1.20.1250.20">
    <property type="entry name" value="MFS general substrate transporter like domains"/>
    <property type="match status" value="1"/>
</dbReference>
<feature type="transmembrane region" description="Helical" evidence="7">
    <location>
        <begin position="166"/>
        <end position="186"/>
    </location>
</feature>
<evidence type="ECO:0000256" key="7">
    <source>
        <dbReference type="SAM" id="Phobius"/>
    </source>
</evidence>
<dbReference type="SUPFAM" id="SSF103473">
    <property type="entry name" value="MFS general substrate transporter"/>
    <property type="match status" value="1"/>
</dbReference>
<feature type="transmembrane region" description="Helical" evidence="7">
    <location>
        <begin position="271"/>
        <end position="294"/>
    </location>
</feature>
<feature type="transmembrane region" description="Helical" evidence="7">
    <location>
        <begin position="62"/>
        <end position="82"/>
    </location>
</feature>
<evidence type="ECO:0000259" key="8">
    <source>
        <dbReference type="PROSITE" id="PS50850"/>
    </source>
</evidence>
<keyword evidence="3" id="KW-1003">Cell membrane</keyword>
<feature type="transmembrane region" description="Helical" evidence="7">
    <location>
        <begin position="235"/>
        <end position="259"/>
    </location>
</feature>
<evidence type="ECO:0000256" key="1">
    <source>
        <dbReference type="ARBA" id="ARBA00004651"/>
    </source>
</evidence>
<organism evidence="9 10">
    <name type="scientific">Peribacillus deserti</name>
    <dbReference type="NCBI Taxonomy" id="673318"/>
    <lineage>
        <taxon>Bacteria</taxon>
        <taxon>Bacillati</taxon>
        <taxon>Bacillota</taxon>
        <taxon>Bacilli</taxon>
        <taxon>Bacillales</taxon>
        <taxon>Bacillaceae</taxon>
        <taxon>Peribacillus</taxon>
    </lineage>
</organism>
<name>A0ABS2QL56_9BACI</name>
<evidence type="ECO:0000256" key="5">
    <source>
        <dbReference type="ARBA" id="ARBA00022989"/>
    </source>
</evidence>
<keyword evidence="6 7" id="KW-0472">Membrane</keyword>
<feature type="transmembrane region" description="Helical" evidence="7">
    <location>
        <begin position="116"/>
        <end position="133"/>
    </location>
</feature>
<feature type="transmembrane region" description="Helical" evidence="7">
    <location>
        <begin position="367"/>
        <end position="385"/>
    </location>
</feature>
<proteinExistence type="predicted"/>
<reference evidence="9 10" key="1">
    <citation type="submission" date="2021-01" db="EMBL/GenBank/DDBJ databases">
        <title>Genomic Encyclopedia of Type Strains, Phase IV (KMG-IV): sequencing the most valuable type-strain genomes for metagenomic binning, comparative biology and taxonomic classification.</title>
        <authorList>
            <person name="Goeker M."/>
        </authorList>
    </citation>
    <scope>NUCLEOTIDE SEQUENCE [LARGE SCALE GENOMIC DNA]</scope>
    <source>
        <strain evidence="9 10">DSM 105482</strain>
    </source>
</reference>
<dbReference type="Pfam" id="PF05977">
    <property type="entry name" value="MFS_3"/>
    <property type="match status" value="1"/>
</dbReference>
<sequence>MSSLQTKQMEREFTFIQPFKKSRHFSALFFGQFFSLLGSSITNVILPVVVLQLSNSTAKMGMVMALYMLPFILLLPFSGVLVDKMNKIHIMLTVDLVRFLLMAILAILAFYDGLNMMYLFIFMFLLGFMDSFFQPAYSSVRAKVFTQDIRNAANSITQISMQGLKIFGPILGGLLITSVSAAWGFGIDALTYIISLFFLLSLRSITFQTANASVRKDLSIKQDFLEGIVVLKEQSWLWITILAISFINIFTGGIIRILIPWLINVYHQFEPVVYGLVLSASGAGAIVCGIIFGLRKEWSRRGILAYGGVAVSGISLLLTPFASNVPILMVCMFVNGAGMMLFGLIWETSLQELVPEEKFGRVASLDMLGSFALLPLGYLLTGWIAEAAGRNTHSRYFKYYHHFSISSGNV</sequence>
<dbReference type="Proteomes" id="UP000823486">
    <property type="component" value="Unassembled WGS sequence"/>
</dbReference>
<evidence type="ECO:0000313" key="9">
    <source>
        <dbReference type="EMBL" id="MBM7693901.1"/>
    </source>
</evidence>
<accession>A0ABS2QL56</accession>
<dbReference type="InterPro" id="IPR020846">
    <property type="entry name" value="MFS_dom"/>
</dbReference>
<feature type="domain" description="Major facilitator superfamily (MFS) profile" evidence="8">
    <location>
        <begin position="24"/>
        <end position="410"/>
    </location>
</feature>